<sequence length="193" mass="23140">MNDQKKLKIVIRNLPCTMTKESFLEKYKNVTTFDYFQFYPNNMLEPKNLPFIIIKFKTSEDMVLFYNFISSDEIKDENGNEHKCIIEFCMNQSIPVNEQYDHLGNTIESDRRFINFLKHIDEPKESISNKFSQDLLLKEIELRKQTFSKSKNTELTEHIIHMLKTKKDNRTMKYSKDRKKKHSRSLRSSQKHG</sequence>
<dbReference type="PANTHER" id="PTHR13112">
    <property type="entry name" value="UPF3 REGULATOR OF NONSENSE TRANSCRIPTS-LIKE PROTEIN"/>
    <property type="match status" value="1"/>
</dbReference>
<feature type="compositionally biased region" description="Basic residues" evidence="5">
    <location>
        <begin position="176"/>
        <end position="193"/>
    </location>
</feature>
<dbReference type="InterPro" id="IPR005120">
    <property type="entry name" value="UPF3_dom"/>
</dbReference>
<dbReference type="PANTHER" id="PTHR13112:SF0">
    <property type="entry name" value="FI21285P1"/>
    <property type="match status" value="1"/>
</dbReference>
<accession>A0A177B8J0</accession>
<dbReference type="CDD" id="cd12455">
    <property type="entry name" value="RRM_like_Smg4_UPF3"/>
    <property type="match status" value="1"/>
</dbReference>
<evidence type="ECO:0000313" key="8">
    <source>
        <dbReference type="Proteomes" id="UP000078046"/>
    </source>
</evidence>
<keyword evidence="8" id="KW-1185">Reference proteome</keyword>
<keyword evidence="3" id="KW-0866">Nonsense-mediated mRNA decay</keyword>
<dbReference type="Proteomes" id="UP000078046">
    <property type="component" value="Unassembled WGS sequence"/>
</dbReference>
<dbReference type="OrthoDB" id="18087at2759"/>
<gene>
    <name evidence="7" type="ORF">A3Q56_01643</name>
</gene>
<dbReference type="EMBL" id="LWCA01000133">
    <property type="protein sequence ID" value="OAF70555.1"/>
    <property type="molecule type" value="Genomic_DNA"/>
</dbReference>
<keyword evidence="4" id="KW-0539">Nucleus</keyword>
<evidence type="ECO:0000256" key="4">
    <source>
        <dbReference type="ARBA" id="ARBA00023242"/>
    </source>
</evidence>
<comment type="caution">
    <text evidence="7">The sequence shown here is derived from an EMBL/GenBank/DDBJ whole genome shotgun (WGS) entry which is preliminary data.</text>
</comment>
<dbReference type="AlphaFoldDB" id="A0A177B8J0"/>
<protein>
    <recommendedName>
        <fullName evidence="6">UPF3 domain-containing protein</fullName>
    </recommendedName>
</protein>
<comment type="subcellular location">
    <subcellularLocation>
        <location evidence="1">Nucleus</location>
    </subcellularLocation>
</comment>
<evidence type="ECO:0000259" key="6">
    <source>
        <dbReference type="Pfam" id="PF03467"/>
    </source>
</evidence>
<evidence type="ECO:0000256" key="5">
    <source>
        <dbReference type="SAM" id="MobiDB-lite"/>
    </source>
</evidence>
<dbReference type="GO" id="GO:0005737">
    <property type="term" value="C:cytoplasm"/>
    <property type="evidence" value="ECO:0007669"/>
    <property type="project" value="TreeGrafter"/>
</dbReference>
<reference evidence="7 8" key="1">
    <citation type="submission" date="2016-04" db="EMBL/GenBank/DDBJ databases">
        <title>The genome of Intoshia linei affirms orthonectids as highly simplified spiralians.</title>
        <authorList>
            <person name="Mikhailov K.V."/>
            <person name="Slusarev G.S."/>
            <person name="Nikitin M.A."/>
            <person name="Logacheva M.D."/>
            <person name="Penin A."/>
            <person name="Aleoshin V."/>
            <person name="Panchin Y.V."/>
        </authorList>
    </citation>
    <scope>NUCLEOTIDE SEQUENCE [LARGE SCALE GENOMIC DNA]</scope>
    <source>
        <strain evidence="7">Intl2013</strain>
        <tissue evidence="7">Whole animal</tissue>
    </source>
</reference>
<evidence type="ECO:0000256" key="1">
    <source>
        <dbReference type="ARBA" id="ARBA00004123"/>
    </source>
</evidence>
<dbReference type="GO" id="GO:0000184">
    <property type="term" value="P:nuclear-transcribed mRNA catabolic process, nonsense-mediated decay"/>
    <property type="evidence" value="ECO:0007669"/>
    <property type="project" value="UniProtKB-KW"/>
</dbReference>
<dbReference type="Pfam" id="PF03467">
    <property type="entry name" value="Smg4_UPF3"/>
    <property type="match status" value="1"/>
</dbReference>
<organism evidence="7 8">
    <name type="scientific">Intoshia linei</name>
    <dbReference type="NCBI Taxonomy" id="1819745"/>
    <lineage>
        <taxon>Eukaryota</taxon>
        <taxon>Metazoa</taxon>
        <taxon>Spiralia</taxon>
        <taxon>Lophotrochozoa</taxon>
        <taxon>Mesozoa</taxon>
        <taxon>Orthonectida</taxon>
        <taxon>Rhopaluridae</taxon>
        <taxon>Intoshia</taxon>
    </lineage>
</organism>
<dbReference type="GO" id="GO:0003729">
    <property type="term" value="F:mRNA binding"/>
    <property type="evidence" value="ECO:0007669"/>
    <property type="project" value="TreeGrafter"/>
</dbReference>
<dbReference type="GO" id="GO:0005730">
    <property type="term" value="C:nucleolus"/>
    <property type="evidence" value="ECO:0007669"/>
    <property type="project" value="TreeGrafter"/>
</dbReference>
<feature type="compositionally biased region" description="Basic and acidic residues" evidence="5">
    <location>
        <begin position="166"/>
        <end position="175"/>
    </location>
</feature>
<comment type="similarity">
    <text evidence="2">Belongs to the RENT3 family.</text>
</comment>
<dbReference type="InterPro" id="IPR035979">
    <property type="entry name" value="RBD_domain_sf"/>
</dbReference>
<feature type="domain" description="UPF3" evidence="6">
    <location>
        <begin position="5"/>
        <end position="167"/>
    </location>
</feature>
<proteinExistence type="inferred from homology"/>
<dbReference type="InterPro" id="IPR039722">
    <property type="entry name" value="Upf3"/>
</dbReference>
<dbReference type="SUPFAM" id="SSF54928">
    <property type="entry name" value="RNA-binding domain, RBD"/>
    <property type="match status" value="1"/>
</dbReference>
<evidence type="ECO:0000313" key="7">
    <source>
        <dbReference type="EMBL" id="OAF70555.1"/>
    </source>
</evidence>
<dbReference type="InterPro" id="IPR012677">
    <property type="entry name" value="Nucleotide-bd_a/b_plait_sf"/>
</dbReference>
<evidence type="ECO:0000256" key="3">
    <source>
        <dbReference type="ARBA" id="ARBA00023161"/>
    </source>
</evidence>
<feature type="region of interest" description="Disordered" evidence="5">
    <location>
        <begin position="166"/>
        <end position="193"/>
    </location>
</feature>
<dbReference type="Gene3D" id="3.30.70.330">
    <property type="match status" value="1"/>
</dbReference>
<name>A0A177B8J0_9BILA</name>
<evidence type="ECO:0000256" key="2">
    <source>
        <dbReference type="ARBA" id="ARBA00005991"/>
    </source>
</evidence>
<dbReference type="GO" id="GO:0045727">
    <property type="term" value="P:positive regulation of translation"/>
    <property type="evidence" value="ECO:0007669"/>
    <property type="project" value="TreeGrafter"/>
</dbReference>